<feature type="DNA-binding region" description="H-T-H motif" evidence="2">
    <location>
        <begin position="24"/>
        <end position="43"/>
    </location>
</feature>
<dbReference type="InterPro" id="IPR001647">
    <property type="entry name" value="HTH_TetR"/>
</dbReference>
<dbReference type="Proteomes" id="UP000186883">
    <property type="component" value="Unassembled WGS sequence"/>
</dbReference>
<evidence type="ECO:0000313" key="4">
    <source>
        <dbReference type="EMBL" id="KZB86436.1"/>
    </source>
</evidence>
<dbReference type="InterPro" id="IPR050109">
    <property type="entry name" value="HTH-type_TetR-like_transc_reg"/>
</dbReference>
<proteinExistence type="predicted"/>
<dbReference type="PROSITE" id="PS50977">
    <property type="entry name" value="HTH_TETR_2"/>
    <property type="match status" value="1"/>
</dbReference>
<organism evidence="4 6">
    <name type="scientific">Amycolatopsis regifaucium</name>
    <dbReference type="NCBI Taxonomy" id="546365"/>
    <lineage>
        <taxon>Bacteria</taxon>
        <taxon>Bacillati</taxon>
        <taxon>Actinomycetota</taxon>
        <taxon>Actinomycetes</taxon>
        <taxon>Pseudonocardiales</taxon>
        <taxon>Pseudonocardiaceae</taxon>
        <taxon>Amycolatopsis</taxon>
    </lineage>
</organism>
<dbReference type="InterPro" id="IPR009057">
    <property type="entry name" value="Homeodomain-like_sf"/>
</dbReference>
<dbReference type="PRINTS" id="PR00455">
    <property type="entry name" value="HTHTETR"/>
</dbReference>
<comment type="caution">
    <text evidence="4">The sequence shown here is derived from an EMBL/GenBank/DDBJ whole genome shotgun (WGS) entry which is preliminary data.</text>
</comment>
<dbReference type="InterPro" id="IPR041583">
    <property type="entry name" value="TetR_C_31"/>
</dbReference>
<dbReference type="Proteomes" id="UP000076321">
    <property type="component" value="Unassembled WGS sequence"/>
</dbReference>
<evidence type="ECO:0000313" key="7">
    <source>
        <dbReference type="Proteomes" id="UP000186883"/>
    </source>
</evidence>
<dbReference type="InterPro" id="IPR036271">
    <property type="entry name" value="Tet_transcr_reg_TetR-rel_C_sf"/>
</dbReference>
<dbReference type="Pfam" id="PF17940">
    <property type="entry name" value="TetR_C_31"/>
    <property type="match status" value="1"/>
</dbReference>
<keyword evidence="1 2" id="KW-0238">DNA-binding</keyword>
<evidence type="ECO:0000313" key="6">
    <source>
        <dbReference type="Proteomes" id="UP000076321"/>
    </source>
</evidence>
<dbReference type="AlphaFoldDB" id="A0A154MQ81"/>
<evidence type="ECO:0000256" key="2">
    <source>
        <dbReference type="PROSITE-ProRule" id="PRU00335"/>
    </source>
</evidence>
<dbReference type="SUPFAM" id="SSF46689">
    <property type="entry name" value="Homeodomain-like"/>
    <property type="match status" value="1"/>
</dbReference>
<accession>A0A154MQ81</accession>
<gene>
    <name evidence="5" type="ORF">ATP06_0224970</name>
    <name evidence="4" type="ORF">AVL48_26980</name>
</gene>
<dbReference type="Pfam" id="PF00440">
    <property type="entry name" value="TetR_N"/>
    <property type="match status" value="1"/>
</dbReference>
<evidence type="ECO:0000256" key="1">
    <source>
        <dbReference type="ARBA" id="ARBA00023125"/>
    </source>
</evidence>
<dbReference type="EMBL" id="LQCI01000008">
    <property type="protein sequence ID" value="KZB86436.1"/>
    <property type="molecule type" value="Genomic_DNA"/>
</dbReference>
<dbReference type="SUPFAM" id="SSF48498">
    <property type="entry name" value="Tetracyclin repressor-like, C-terminal domain"/>
    <property type="match status" value="1"/>
</dbReference>
<sequence length="192" mass="21079">MGNREDLMAGAIQCLKEKGWSRTTVRDIAAAAGVSHAAIGYHFGSREALLLTAFSQAMDEWGRDVQREMMSAIDPGASPSEQYRASWRAMIDSYGRNRQLWIASIEAFVQSEHHPELRRQLAAAQREGRRGMAAGVLGIDEDNLTEADERRIGAVATALNSGIMLQHMLDPENAPTAEEVVDGLMKLVSLVQ</sequence>
<dbReference type="OrthoDB" id="2356263at2"/>
<reference evidence="5 7" key="2">
    <citation type="submission" date="2016-11" db="EMBL/GenBank/DDBJ databases">
        <title>Genome sequencing of Amycolatopsis regifaucium.</title>
        <authorList>
            <person name="Mayilraj S."/>
            <person name="Kaur N."/>
        </authorList>
    </citation>
    <scope>NUCLEOTIDE SEQUENCE [LARGE SCALE GENOMIC DNA]</scope>
    <source>
        <strain evidence="5 7">GY080</strain>
    </source>
</reference>
<feature type="domain" description="HTH tetR-type" evidence="3">
    <location>
        <begin position="1"/>
        <end position="61"/>
    </location>
</feature>
<evidence type="ECO:0000313" key="5">
    <source>
        <dbReference type="EMBL" id="OKA06374.1"/>
    </source>
</evidence>
<keyword evidence="7" id="KW-1185">Reference proteome</keyword>
<dbReference type="GO" id="GO:0000976">
    <property type="term" value="F:transcription cis-regulatory region binding"/>
    <property type="evidence" value="ECO:0007669"/>
    <property type="project" value="TreeGrafter"/>
</dbReference>
<dbReference type="RefSeq" id="WP_061980482.1">
    <property type="nucleotide sequence ID" value="NZ_FOPQ01000018.1"/>
</dbReference>
<protein>
    <submittedName>
        <fullName evidence="4">TetR family transcriptional regulator</fullName>
    </submittedName>
</protein>
<dbReference type="PANTHER" id="PTHR30055:SF219">
    <property type="entry name" value="TRANSCRIPTIONAL REGULATORY PROTEIN"/>
    <property type="match status" value="1"/>
</dbReference>
<name>A0A154MQ81_9PSEU</name>
<dbReference type="PANTHER" id="PTHR30055">
    <property type="entry name" value="HTH-TYPE TRANSCRIPTIONAL REGULATOR RUTR"/>
    <property type="match status" value="1"/>
</dbReference>
<dbReference type="Gene3D" id="1.10.357.10">
    <property type="entry name" value="Tetracycline Repressor, domain 2"/>
    <property type="match status" value="1"/>
</dbReference>
<dbReference type="GO" id="GO:0003700">
    <property type="term" value="F:DNA-binding transcription factor activity"/>
    <property type="evidence" value="ECO:0007669"/>
    <property type="project" value="TreeGrafter"/>
</dbReference>
<reference evidence="4 6" key="1">
    <citation type="submission" date="2015-12" db="EMBL/GenBank/DDBJ databases">
        <title>Amycolatopsis regifaucium genome sequencing and assembly.</title>
        <authorList>
            <person name="Mayilraj S."/>
        </authorList>
    </citation>
    <scope>NUCLEOTIDE SEQUENCE [LARGE SCALE GENOMIC DNA]</scope>
    <source>
        <strain evidence="4 6">GY080</strain>
    </source>
</reference>
<dbReference type="EMBL" id="LOBU02000015">
    <property type="protein sequence ID" value="OKA06374.1"/>
    <property type="molecule type" value="Genomic_DNA"/>
</dbReference>
<evidence type="ECO:0000259" key="3">
    <source>
        <dbReference type="PROSITE" id="PS50977"/>
    </source>
</evidence>